<evidence type="ECO:0008006" key="3">
    <source>
        <dbReference type="Google" id="ProtNLM"/>
    </source>
</evidence>
<organism evidence="1 2">
    <name type="scientific">Vibrio anguillarum</name>
    <name type="common">Listonella anguillarum</name>
    <dbReference type="NCBI Taxonomy" id="55601"/>
    <lineage>
        <taxon>Bacteria</taxon>
        <taxon>Pseudomonadati</taxon>
        <taxon>Pseudomonadota</taxon>
        <taxon>Gammaproteobacteria</taxon>
        <taxon>Vibrionales</taxon>
        <taxon>Vibrionaceae</taxon>
        <taxon>Vibrio</taxon>
    </lineage>
</organism>
<dbReference type="Proteomes" id="UP000726136">
    <property type="component" value="Unassembled WGS sequence"/>
</dbReference>
<comment type="caution">
    <text evidence="1">The sequence shown here is derived from an EMBL/GenBank/DDBJ whole genome shotgun (WGS) entry which is preliminary data.</text>
</comment>
<protein>
    <recommendedName>
        <fullName evidence="3">BCTnown</fullName>
    </recommendedName>
</protein>
<proteinExistence type="predicted"/>
<gene>
    <name evidence="1" type="ORF">EAY46_15975</name>
</gene>
<name>A0ABR9Z7Z1_VIBAN</name>
<sequence length="128" mass="14560">MKTLNSYAQEKQTALFNSMGAFFAFSNEQLNEKRKAGIQYVSLGNGLISPKENAQALYDGLCNIHKESVAEDLKENGKKAIIRRELFNYECFLVGNITDCVEALQDYGITKEEIQEHYNHISSTEDVW</sequence>
<reference evidence="1 2" key="1">
    <citation type="journal article" date="2021" name="PeerJ">
        <title>Analysis of 44 Vibrio anguillarum genomes reveals high genetic diversity.</title>
        <authorList>
            <person name="Hansen M.J."/>
            <person name="Dalsgaard I."/>
        </authorList>
    </citation>
    <scope>NUCLEOTIDE SEQUENCE [LARGE SCALE GENOMIC DNA]</scope>
    <source>
        <strain evidence="1 2">040915-1/1B</strain>
    </source>
</reference>
<accession>A0ABR9Z7Z1</accession>
<dbReference type="EMBL" id="RDPI01000019">
    <property type="protein sequence ID" value="MBF4374569.1"/>
    <property type="molecule type" value="Genomic_DNA"/>
</dbReference>
<keyword evidence="2" id="KW-1185">Reference proteome</keyword>
<dbReference type="InterPro" id="IPR056076">
    <property type="entry name" value="DUF7659"/>
</dbReference>
<evidence type="ECO:0000313" key="2">
    <source>
        <dbReference type="Proteomes" id="UP000726136"/>
    </source>
</evidence>
<dbReference type="RefSeq" id="WP_194663940.1">
    <property type="nucleotide sequence ID" value="NZ_RDPI01000019.1"/>
</dbReference>
<evidence type="ECO:0000313" key="1">
    <source>
        <dbReference type="EMBL" id="MBF4374569.1"/>
    </source>
</evidence>
<dbReference type="Pfam" id="PF24692">
    <property type="entry name" value="DUF7659"/>
    <property type="match status" value="1"/>
</dbReference>